<dbReference type="InterPro" id="IPR056209">
    <property type="entry name" value="SU10_adaptor"/>
</dbReference>
<accession>A0A6J5SE86</accession>
<dbReference type="EMBL" id="LR797377">
    <property type="protein sequence ID" value="CAB4211892.1"/>
    <property type="molecule type" value="Genomic_DNA"/>
</dbReference>
<name>A0A6J5SE86_9CAUD</name>
<dbReference type="Pfam" id="PF24175">
    <property type="entry name" value="SU10_adaptor"/>
    <property type="match status" value="1"/>
</dbReference>
<organism evidence="1">
    <name type="scientific">uncultured Caudovirales phage</name>
    <dbReference type="NCBI Taxonomy" id="2100421"/>
    <lineage>
        <taxon>Viruses</taxon>
        <taxon>Duplodnaviria</taxon>
        <taxon>Heunggongvirae</taxon>
        <taxon>Uroviricota</taxon>
        <taxon>Caudoviricetes</taxon>
        <taxon>Peduoviridae</taxon>
        <taxon>Maltschvirus</taxon>
        <taxon>Maltschvirus maltsch</taxon>
    </lineage>
</organism>
<sequence>MKAWSVAAKVAKILNDDDNIRCTVEELAMWFNSANLQIVNLKPDTLTGNGDISLVAGTKQSAASVTVGGVTKTGLRLLDVIRNVGTYKRAVAVRERRVLDTTMPNWHGSTANAEVKFFMFDERDPLTFYNYPPQPSGTTSKVEGLVSLAPTPVTKAAADAQGFLGDPDVELSNVYEGTIIDLMLARALAKDSKIIGNMQRAQAHFAAAATSLGQKVQSDKFFAPTDGFSPNVSQGQ</sequence>
<reference evidence="1" key="1">
    <citation type="submission" date="2020-05" db="EMBL/GenBank/DDBJ databases">
        <authorList>
            <person name="Chiriac C."/>
            <person name="Salcher M."/>
            <person name="Ghai R."/>
            <person name="Kavagutti S V."/>
        </authorList>
    </citation>
    <scope>NUCLEOTIDE SEQUENCE</scope>
</reference>
<protein>
    <submittedName>
        <fullName evidence="1">Uncharacterized protein</fullName>
    </submittedName>
</protein>
<gene>
    <name evidence="1" type="ORF">UFOVP1419_45</name>
</gene>
<proteinExistence type="predicted"/>
<evidence type="ECO:0000313" key="1">
    <source>
        <dbReference type="EMBL" id="CAB4211892.1"/>
    </source>
</evidence>